<dbReference type="Gene3D" id="1.10.10.10">
    <property type="entry name" value="Winged helix-like DNA-binding domain superfamily/Winged helix DNA-binding domain"/>
    <property type="match status" value="1"/>
</dbReference>
<dbReference type="AlphaFoldDB" id="B5VDI7"/>
<feature type="region of interest" description="Disordered" evidence="1">
    <location>
        <begin position="299"/>
        <end position="321"/>
    </location>
</feature>
<dbReference type="FunFam" id="1.10.10.10:FF:000087">
    <property type="entry name" value="Transcriptional adapter 2"/>
    <property type="match status" value="1"/>
</dbReference>
<dbReference type="PANTHER" id="PTHR12374:SF21">
    <property type="entry name" value="SWIRM DOMAIN-CONTAINING PROTEIN FUN19-RELATED"/>
    <property type="match status" value="1"/>
</dbReference>
<protein>
    <submittedName>
        <fullName evidence="4">YAL034Cp-like protein</fullName>
    </submittedName>
</protein>
<evidence type="ECO:0000313" key="5">
    <source>
        <dbReference type="Proteomes" id="UP000008988"/>
    </source>
</evidence>
<dbReference type="GO" id="GO:0070210">
    <property type="term" value="C:Rpd3L-Expanded complex"/>
    <property type="evidence" value="ECO:0007669"/>
    <property type="project" value="TreeGrafter"/>
</dbReference>
<dbReference type="PANTHER" id="PTHR12374">
    <property type="entry name" value="TRANSCRIPTIONAL ADAPTOR 2 ADA2 -RELATED"/>
    <property type="match status" value="1"/>
</dbReference>
<dbReference type="InterPro" id="IPR036388">
    <property type="entry name" value="WH-like_DNA-bd_sf"/>
</dbReference>
<keyword evidence="2" id="KW-0812">Transmembrane</keyword>
<dbReference type="PROSITE" id="PS50934">
    <property type="entry name" value="SWIRM"/>
    <property type="match status" value="1"/>
</dbReference>
<name>B5VDI7_YEAS6</name>
<proteinExistence type="predicted"/>
<feature type="domain" description="SWIRM" evidence="3">
    <location>
        <begin position="366"/>
        <end position="463"/>
    </location>
</feature>
<organism evidence="4 5">
    <name type="scientific">Saccharomyces cerevisiae (strain AWRI1631)</name>
    <name type="common">Baker's yeast</name>
    <dbReference type="NCBI Taxonomy" id="545124"/>
    <lineage>
        <taxon>Eukaryota</taxon>
        <taxon>Fungi</taxon>
        <taxon>Dikarya</taxon>
        <taxon>Ascomycota</taxon>
        <taxon>Saccharomycotina</taxon>
        <taxon>Saccharomycetes</taxon>
        <taxon>Saccharomycetales</taxon>
        <taxon>Saccharomycetaceae</taxon>
        <taxon>Saccharomyces</taxon>
    </lineage>
</organism>
<feature type="compositionally biased region" description="Low complexity" evidence="1">
    <location>
        <begin position="250"/>
        <end position="261"/>
    </location>
</feature>
<sequence length="463" mass="53107">MRCRGLSRTPFFLREPLIKVATWFITSPLWLIHWASINRIFAHRNIYRGNMGLYSPESEKSQLNMNYIGKDDSQSIFRRLNQNLKASNNNNDSNKNGLNMSDYSNNSPYGRSYDVRINQNSQNNGNGCFSGSIDSLVDEHIIPSPPLSPKLESKISHNGSPRMASSVLVGSTPKGAVENVLFVKPVWPNGLSRKRYRYATYGFLSQYKIFSNLAQPYSKNIINRYNNLAYNARHKYSKYNDDMTPPPLPSSSSRLPSPLASPNLNRQARYNMRKQALYNNNLGKFESDTEWIPRKRKVYSPQRRTMTTSPHRAKKFSPSASTPHTNIASIEAIHDAPQYIPNVSWKKLPDYSPPLSTLPTDSNKSLKIEWKGSPMDLSTDPLRNELHPAELVLAQTLRLPCDLYLDSKRRLFLEKVYRLKKGLPFRRTDAQKACRIDVNKASRLFQAFEKVGWLQDSNFTKYL</sequence>
<keyword evidence="2" id="KW-0472">Membrane</keyword>
<dbReference type="OrthoDB" id="5598695at2759"/>
<evidence type="ECO:0000313" key="4">
    <source>
        <dbReference type="EMBL" id="EDZ74003.1"/>
    </source>
</evidence>
<dbReference type="GO" id="GO:0006338">
    <property type="term" value="P:chromatin remodeling"/>
    <property type="evidence" value="ECO:0007669"/>
    <property type="project" value="TreeGrafter"/>
</dbReference>
<gene>
    <name evidence="4" type="ORF">AWRI1631_10280</name>
</gene>
<dbReference type="EMBL" id="ABSV01000010">
    <property type="protein sequence ID" value="EDZ74003.1"/>
    <property type="molecule type" value="Genomic_DNA"/>
</dbReference>
<reference evidence="4 5" key="1">
    <citation type="journal article" date="2008" name="FEMS Yeast Res.">
        <title>Comparative genome analysis of a Saccharomyces cerevisiae wine strain.</title>
        <authorList>
            <person name="Borneman A.R."/>
            <person name="Forgan A.H."/>
            <person name="Pretorius I.S."/>
            <person name="Chambers P.J."/>
        </authorList>
    </citation>
    <scope>NUCLEOTIDE SEQUENCE [LARGE SCALE GENOMIC DNA]</scope>
    <source>
        <strain evidence="4 5">AWRI1631</strain>
    </source>
</reference>
<dbReference type="InterPro" id="IPR007526">
    <property type="entry name" value="SWIRM"/>
</dbReference>
<dbReference type="GO" id="GO:0006357">
    <property type="term" value="P:regulation of transcription by RNA polymerase II"/>
    <property type="evidence" value="ECO:0007669"/>
    <property type="project" value="TreeGrafter"/>
</dbReference>
<dbReference type="InterPro" id="IPR009057">
    <property type="entry name" value="Homeodomain-like_sf"/>
</dbReference>
<evidence type="ECO:0000256" key="2">
    <source>
        <dbReference type="SAM" id="Phobius"/>
    </source>
</evidence>
<dbReference type="Pfam" id="PF04433">
    <property type="entry name" value="SWIRM"/>
    <property type="match status" value="1"/>
</dbReference>
<keyword evidence="2" id="KW-1133">Transmembrane helix</keyword>
<feature type="transmembrane region" description="Helical" evidence="2">
    <location>
        <begin position="20"/>
        <end position="41"/>
    </location>
</feature>
<comment type="caution">
    <text evidence="4">The sequence shown here is derived from an EMBL/GenBank/DDBJ whole genome shotgun (WGS) entry which is preliminary data.</text>
</comment>
<evidence type="ECO:0000256" key="1">
    <source>
        <dbReference type="SAM" id="MobiDB-lite"/>
    </source>
</evidence>
<dbReference type="GO" id="GO:0003713">
    <property type="term" value="F:transcription coactivator activity"/>
    <property type="evidence" value="ECO:0007669"/>
    <property type="project" value="TreeGrafter"/>
</dbReference>
<dbReference type="Proteomes" id="UP000008988">
    <property type="component" value="Unassembled WGS sequence"/>
</dbReference>
<feature type="region of interest" description="Disordered" evidence="1">
    <location>
        <begin position="239"/>
        <end position="261"/>
    </location>
</feature>
<dbReference type="GO" id="GO:0003682">
    <property type="term" value="F:chromatin binding"/>
    <property type="evidence" value="ECO:0007669"/>
    <property type="project" value="TreeGrafter"/>
</dbReference>
<dbReference type="SUPFAM" id="SSF46689">
    <property type="entry name" value="Homeodomain-like"/>
    <property type="match status" value="1"/>
</dbReference>
<accession>B5VDI7</accession>
<evidence type="ECO:0000259" key="3">
    <source>
        <dbReference type="PROSITE" id="PS50934"/>
    </source>
</evidence>